<gene>
    <name evidence="1" type="ORF">BPO_1973</name>
</gene>
<dbReference type="EMBL" id="CP136426">
    <property type="protein sequence ID" value="WOC52620.1"/>
    <property type="molecule type" value="Genomic_DNA"/>
</dbReference>
<dbReference type="InterPro" id="IPR045607">
    <property type="entry name" value="DUF6452"/>
</dbReference>
<dbReference type="Pfam" id="PF20050">
    <property type="entry name" value="DUF6452"/>
    <property type="match status" value="1"/>
</dbReference>
<evidence type="ECO:0000313" key="1">
    <source>
        <dbReference type="EMBL" id="WOC52620.1"/>
    </source>
</evidence>
<organism evidence="1 2">
    <name type="scientific">Bergeyella porcorum</name>
    <dbReference type="NCBI Taxonomy" id="1735111"/>
    <lineage>
        <taxon>Bacteria</taxon>
        <taxon>Pseudomonadati</taxon>
        <taxon>Bacteroidota</taxon>
        <taxon>Flavobacteriia</taxon>
        <taxon>Flavobacteriales</taxon>
        <taxon>Weeksellaceae</taxon>
        <taxon>Bergeyella</taxon>
    </lineage>
</organism>
<proteinExistence type="predicted"/>
<evidence type="ECO:0008006" key="3">
    <source>
        <dbReference type="Google" id="ProtNLM"/>
    </source>
</evidence>
<protein>
    <recommendedName>
        <fullName evidence="3">DUF1735 domain-containing protein</fullName>
    </recommendedName>
</protein>
<dbReference type="PROSITE" id="PS51257">
    <property type="entry name" value="PROKAR_LIPOPROTEIN"/>
    <property type="match status" value="1"/>
</dbReference>
<name>A0AAU0F449_9FLAO</name>
<dbReference type="AlphaFoldDB" id="A0AAU0F449"/>
<sequence length="154" mass="17178">MKYIAYIATFLALFSCSSDDDICISGEATPRMKLKFKESEGRLLRLARIIVDVDYGNGTKTVVDATSVDSIMIPLRVDNQLFTEVFVRTSETGTASKIKVNYTTEAQYVSPACGFKKLYKNVSPTLETTNPVKSIETLQTEIIDEKGTHLFLVF</sequence>
<dbReference type="Proteomes" id="UP001432059">
    <property type="component" value="Chromosome"/>
</dbReference>
<accession>A0AAU0F449</accession>
<reference evidence="1" key="1">
    <citation type="submission" date="2023-10" db="EMBL/GenBank/DDBJ databases">
        <title>Characterization and whole genome sequencing of a novel strain of Bergeyella porcorum QD2021 isolated from pig.</title>
        <authorList>
            <person name="Liu G."/>
            <person name="Chen C."/>
            <person name="Han X."/>
        </authorList>
    </citation>
    <scope>NUCLEOTIDE SEQUENCE</scope>
    <source>
        <strain evidence="1">QD2021</strain>
    </source>
</reference>
<dbReference type="KEGG" id="bpor:BPO_1973"/>
<keyword evidence="2" id="KW-1185">Reference proteome</keyword>
<dbReference type="RefSeq" id="WP_327983984.1">
    <property type="nucleotide sequence ID" value="NZ_CP136426.1"/>
</dbReference>
<evidence type="ECO:0000313" key="2">
    <source>
        <dbReference type="Proteomes" id="UP001432059"/>
    </source>
</evidence>